<feature type="coiled-coil region" evidence="1">
    <location>
        <begin position="60"/>
        <end position="276"/>
    </location>
</feature>
<evidence type="ECO:0000313" key="4">
    <source>
        <dbReference type="Proteomes" id="UP000692954"/>
    </source>
</evidence>
<evidence type="ECO:0000313" key="3">
    <source>
        <dbReference type="EMBL" id="CAD8094920.1"/>
    </source>
</evidence>
<dbReference type="Proteomes" id="UP000692954">
    <property type="component" value="Unassembled WGS sequence"/>
</dbReference>
<organism evidence="3 4">
    <name type="scientific">Paramecium sonneborni</name>
    <dbReference type="NCBI Taxonomy" id="65129"/>
    <lineage>
        <taxon>Eukaryota</taxon>
        <taxon>Sar</taxon>
        <taxon>Alveolata</taxon>
        <taxon>Ciliophora</taxon>
        <taxon>Intramacronucleata</taxon>
        <taxon>Oligohymenophorea</taxon>
        <taxon>Peniculida</taxon>
        <taxon>Parameciidae</taxon>
        <taxon>Paramecium</taxon>
    </lineage>
</organism>
<sequence length="463" mass="55976">MFQREQRNATNSSYRNSSNAYVMAMKALQEKIKVMETQRCDIQLPNKTKSNDEEYLLQQISELRNQNETLSMQLQRQQSEKENINNYIYQIDQLQQERLVHLKEYQDRVTDLIKKIEDGKKDRQDQQNQIEHLQRQLQAYKANERGILQKVDQQKQEENSKQLEQIMELRQRVESGEQYAKKLEKKYEKLQTEKHQLEADILDYKERCPIFKLQEYEKQIQIYRSQLEEKERAYLRMMEDLQMQRQQTEDQLTKRIQELLNKSNEYQSTIHQLTIELKDITLKYQQCKLRLEYEEKNNQQNKKRLRNISQSEDPEFDMLINNQYQSNNQQQNNNKVSKLNLDFLSPQITSPRFEQSFVKSSVLKQAIKDCLEDMKQTTPFKSDQQYVNQQEQHHPQQQSKKKLLSPPLTVRNNEIESKLKQLNDKYEQLIRQAQKESDFKQKAQIRKELLDIAEQIKEVNRKQ</sequence>
<accession>A0A8S1NSX4</accession>
<keyword evidence="1" id="KW-0175">Coiled coil</keyword>
<protein>
    <submittedName>
        <fullName evidence="3">Uncharacterized protein</fullName>
    </submittedName>
</protein>
<proteinExistence type="predicted"/>
<dbReference type="OrthoDB" id="306211at2759"/>
<comment type="caution">
    <text evidence="3">The sequence shown here is derived from an EMBL/GenBank/DDBJ whole genome shotgun (WGS) entry which is preliminary data.</text>
</comment>
<gene>
    <name evidence="3" type="ORF">PSON_ATCC_30995.1.T0630133</name>
</gene>
<feature type="region of interest" description="Disordered" evidence="2">
    <location>
        <begin position="383"/>
        <end position="409"/>
    </location>
</feature>
<evidence type="ECO:0000256" key="1">
    <source>
        <dbReference type="SAM" id="Coils"/>
    </source>
</evidence>
<keyword evidence="4" id="KW-1185">Reference proteome</keyword>
<evidence type="ECO:0000256" key="2">
    <source>
        <dbReference type="SAM" id="MobiDB-lite"/>
    </source>
</evidence>
<dbReference type="AlphaFoldDB" id="A0A8S1NSX4"/>
<feature type="coiled-coil region" evidence="1">
    <location>
        <begin position="412"/>
        <end position="462"/>
    </location>
</feature>
<name>A0A8S1NSX4_9CILI</name>
<dbReference type="EMBL" id="CAJJDN010000063">
    <property type="protein sequence ID" value="CAD8094920.1"/>
    <property type="molecule type" value="Genomic_DNA"/>
</dbReference>
<reference evidence="3" key="1">
    <citation type="submission" date="2021-01" db="EMBL/GenBank/DDBJ databases">
        <authorList>
            <consortium name="Genoscope - CEA"/>
            <person name="William W."/>
        </authorList>
    </citation>
    <scope>NUCLEOTIDE SEQUENCE</scope>
</reference>